<comment type="caution">
    <text evidence="1">The sequence shown here is derived from an EMBL/GenBank/DDBJ whole genome shotgun (WGS) entry which is preliminary data.</text>
</comment>
<sequence length="102" mass="11195">MNRAPILQMVKSAAIPAAAILIIGYFASAALIGPNGLFALGGYRAQLKDKQAQLKAAQDYRATLRHRAELLDPRHVDADYGDEIVRRTTGQVRPDEVIIPRD</sequence>
<reference evidence="1 2" key="1">
    <citation type="submission" date="2019-01" db="EMBL/GenBank/DDBJ databases">
        <authorList>
            <person name="Chen W.-M."/>
        </authorList>
    </citation>
    <scope>NUCLEOTIDE SEQUENCE [LARGE SCALE GENOMIC DNA]</scope>
    <source>
        <strain evidence="1 2">CCP-7</strain>
    </source>
</reference>
<dbReference type="InterPro" id="IPR007060">
    <property type="entry name" value="FtsL/DivIC"/>
</dbReference>
<organism evidence="1 2">
    <name type="scientific">Sphingomonas crocodyli</name>
    <dbReference type="NCBI Taxonomy" id="1979270"/>
    <lineage>
        <taxon>Bacteria</taxon>
        <taxon>Pseudomonadati</taxon>
        <taxon>Pseudomonadota</taxon>
        <taxon>Alphaproteobacteria</taxon>
        <taxon>Sphingomonadales</taxon>
        <taxon>Sphingomonadaceae</taxon>
        <taxon>Sphingomonas</taxon>
    </lineage>
</organism>
<protein>
    <submittedName>
        <fullName evidence="1">Septation ring formation regulator EzrA</fullName>
    </submittedName>
</protein>
<dbReference type="Pfam" id="PF04977">
    <property type="entry name" value="DivIC"/>
    <property type="match status" value="1"/>
</dbReference>
<proteinExistence type="predicted"/>
<evidence type="ECO:0000313" key="2">
    <source>
        <dbReference type="Proteomes" id="UP000282971"/>
    </source>
</evidence>
<dbReference type="OrthoDB" id="9815600at2"/>
<gene>
    <name evidence="1" type="ORF">EOD43_15120</name>
</gene>
<dbReference type="RefSeq" id="WP_127744886.1">
    <property type="nucleotide sequence ID" value="NZ_SACN01000002.1"/>
</dbReference>
<dbReference type="AlphaFoldDB" id="A0A437LZL4"/>
<name>A0A437LZL4_9SPHN</name>
<keyword evidence="2" id="KW-1185">Reference proteome</keyword>
<evidence type="ECO:0000313" key="1">
    <source>
        <dbReference type="EMBL" id="RVT90871.1"/>
    </source>
</evidence>
<dbReference type="Proteomes" id="UP000282971">
    <property type="component" value="Unassembled WGS sequence"/>
</dbReference>
<dbReference type="EMBL" id="SACN01000002">
    <property type="protein sequence ID" value="RVT90871.1"/>
    <property type="molecule type" value="Genomic_DNA"/>
</dbReference>
<accession>A0A437LZL4</accession>